<evidence type="ECO:0000313" key="5">
    <source>
        <dbReference type="EMBL" id="CAB4945644.1"/>
    </source>
</evidence>
<evidence type="ECO:0000313" key="1">
    <source>
        <dbReference type="EMBL" id="CAB4364726.1"/>
    </source>
</evidence>
<organism evidence="3">
    <name type="scientific">freshwater metagenome</name>
    <dbReference type="NCBI Taxonomy" id="449393"/>
    <lineage>
        <taxon>unclassified sequences</taxon>
        <taxon>metagenomes</taxon>
        <taxon>ecological metagenomes</taxon>
    </lineage>
</organism>
<dbReference type="EMBL" id="CAESGF010000017">
    <property type="protein sequence ID" value="CAB4364726.1"/>
    <property type="molecule type" value="Genomic_DNA"/>
</dbReference>
<dbReference type="EMBL" id="CAEZYF010000020">
    <property type="protein sequence ID" value="CAB4736958.1"/>
    <property type="molecule type" value="Genomic_DNA"/>
</dbReference>
<accession>A0A6J6Z8D5</accession>
<evidence type="ECO:0000313" key="6">
    <source>
        <dbReference type="EMBL" id="CAB4993857.1"/>
    </source>
</evidence>
<evidence type="ECO:0000313" key="4">
    <source>
        <dbReference type="EMBL" id="CAB4850564.1"/>
    </source>
</evidence>
<reference evidence="3" key="1">
    <citation type="submission" date="2020-05" db="EMBL/GenBank/DDBJ databases">
        <authorList>
            <person name="Chiriac C."/>
            <person name="Salcher M."/>
            <person name="Ghai R."/>
            <person name="Kavagutti S V."/>
        </authorList>
    </citation>
    <scope>NUCLEOTIDE SEQUENCE</scope>
</reference>
<evidence type="ECO:0000313" key="2">
    <source>
        <dbReference type="EMBL" id="CAB4736958.1"/>
    </source>
</evidence>
<name>A0A6J6Z8D5_9ZZZZ</name>
<dbReference type="EMBL" id="CAFBIY010000058">
    <property type="protein sequence ID" value="CAB4850564.1"/>
    <property type="molecule type" value="Genomic_DNA"/>
</dbReference>
<dbReference type="EMBL" id="CAFAAV010000080">
    <property type="protein sequence ID" value="CAB4818070.1"/>
    <property type="molecule type" value="Genomic_DNA"/>
</dbReference>
<sequence>MASVAAVGWYLWPAVQHEHSAVAVITDGSWSAITDHVTTEVRVRGRAVSDLGTVSDWCSLAASVPSLTIDADVGFVVVAIETRGDCAGDPETAALRALSGRSIAPVVVLDTAASAPSADVRTVPIEQLLGSAGTRAMSCQWWEDCPQSGRVDVRNADGSLTDLGADRVARMVASAIG</sequence>
<dbReference type="EMBL" id="CAFBOL010000041">
    <property type="protein sequence ID" value="CAB4993857.1"/>
    <property type="molecule type" value="Genomic_DNA"/>
</dbReference>
<gene>
    <name evidence="2" type="ORF">UFOPK2656_02616</name>
    <name evidence="3" type="ORF">UFOPK3099_01221</name>
    <name evidence="4" type="ORF">UFOPK3267_01239</name>
    <name evidence="5" type="ORF">UFOPK3651_02497</name>
    <name evidence="6" type="ORF">UFOPK3931_01660</name>
    <name evidence="1" type="ORF">UFOPK4189_02485</name>
</gene>
<evidence type="ECO:0000313" key="3">
    <source>
        <dbReference type="EMBL" id="CAB4818070.1"/>
    </source>
</evidence>
<dbReference type="EMBL" id="CAFBMT010000016">
    <property type="protein sequence ID" value="CAB4945644.1"/>
    <property type="molecule type" value="Genomic_DNA"/>
</dbReference>
<protein>
    <submittedName>
        <fullName evidence="3">Unannotated protein</fullName>
    </submittedName>
</protein>
<dbReference type="AlphaFoldDB" id="A0A6J6Z8D5"/>
<proteinExistence type="predicted"/>